<dbReference type="EMBL" id="LR215729">
    <property type="protein sequence ID" value="VEV99008.1"/>
    <property type="molecule type" value="Genomic_DNA"/>
</dbReference>
<protein>
    <submittedName>
        <fullName evidence="1">Uncharacterized protein</fullName>
    </submittedName>
</protein>
<reference evidence="1" key="1">
    <citation type="submission" date="2019-02" db="EMBL/GenBank/DDBJ databases">
        <authorList>
            <consortium name="Genoscope - CEA"/>
            <person name="William W."/>
        </authorList>
    </citation>
    <scope>NUCLEOTIDE SEQUENCE [LARGE SCALE GENOMIC DNA]</scope>
    <source>
        <strain evidence="1">YSy11</strain>
    </source>
</reference>
<name>A0A653E8T1_9PSED</name>
<gene>
    <name evidence="1" type="ORF">PMYSY11_3964</name>
</gene>
<organism evidence="1">
    <name type="scientific">Pseudomonas marincola</name>
    <dbReference type="NCBI Taxonomy" id="437900"/>
    <lineage>
        <taxon>Bacteria</taxon>
        <taxon>Pseudomonadati</taxon>
        <taxon>Pseudomonadota</taxon>
        <taxon>Gammaproteobacteria</taxon>
        <taxon>Pseudomonadales</taxon>
        <taxon>Pseudomonadaceae</taxon>
        <taxon>Pseudomonas</taxon>
    </lineage>
</organism>
<proteinExistence type="predicted"/>
<evidence type="ECO:0000313" key="1">
    <source>
        <dbReference type="EMBL" id="VEV99008.1"/>
    </source>
</evidence>
<dbReference type="AlphaFoldDB" id="A0A653E8T1"/>
<accession>A0A653E8T1</accession>
<sequence>MCARGKERAAGGSHDGLPFGLTILRFRITADYMPITFGGWIAKPPSAIRHGRASVRI</sequence>